<feature type="signal peptide" evidence="1">
    <location>
        <begin position="1"/>
        <end position="42"/>
    </location>
</feature>
<dbReference type="OrthoDB" id="284233at2"/>
<evidence type="ECO:0000256" key="1">
    <source>
        <dbReference type="SAM" id="SignalP"/>
    </source>
</evidence>
<gene>
    <name evidence="3" type="ORF">GOOTI_176_00120</name>
</gene>
<dbReference type="InterPro" id="IPR025442">
    <property type="entry name" value="DUF4185"/>
</dbReference>
<dbReference type="STRING" id="1108044.GOOTI_176_00120"/>
<dbReference type="RefSeq" id="WP_007239880.1">
    <property type="nucleotide sequence ID" value="NZ_BAFB01000176.1"/>
</dbReference>
<evidence type="ECO:0000259" key="2">
    <source>
        <dbReference type="Pfam" id="PF13810"/>
    </source>
</evidence>
<feature type="domain" description="DUF4185" evidence="2">
    <location>
        <begin position="61"/>
        <end position="360"/>
    </location>
</feature>
<reference evidence="3" key="1">
    <citation type="submission" date="2012-02" db="EMBL/GenBank/DDBJ databases">
        <title>Whole genome shotgun sequence of Gordonia otitidis NBRC 100426.</title>
        <authorList>
            <person name="Yoshida I."/>
            <person name="Hosoyama A."/>
            <person name="Tsuchikane K."/>
            <person name="Katsumata H."/>
            <person name="Yamazaki S."/>
            <person name="Fujita N."/>
        </authorList>
    </citation>
    <scope>NUCLEOTIDE SEQUENCE [LARGE SCALE GENOMIC DNA]</scope>
    <source>
        <strain evidence="3">NBRC 100426</strain>
    </source>
</reference>
<dbReference type="Pfam" id="PF13810">
    <property type="entry name" value="DUF4185"/>
    <property type="match status" value="1"/>
</dbReference>
<evidence type="ECO:0000313" key="3">
    <source>
        <dbReference type="EMBL" id="GAB35670.1"/>
    </source>
</evidence>
<organism evidence="3 4">
    <name type="scientific">Gordonia otitidis (strain DSM 44809 / CCUG 52243 / JCM 12355 / NBRC 100426 / IFM 10032)</name>
    <dbReference type="NCBI Taxonomy" id="1108044"/>
    <lineage>
        <taxon>Bacteria</taxon>
        <taxon>Bacillati</taxon>
        <taxon>Actinomycetota</taxon>
        <taxon>Actinomycetes</taxon>
        <taxon>Mycobacteriales</taxon>
        <taxon>Gordoniaceae</taxon>
        <taxon>Gordonia</taxon>
    </lineage>
</organism>
<feature type="chain" id="PRO_5003599287" description="DUF4185 domain-containing protein" evidence="1">
    <location>
        <begin position="43"/>
        <end position="366"/>
    </location>
</feature>
<dbReference type="AlphaFoldDB" id="H5TQB2"/>
<keyword evidence="1" id="KW-0732">Signal</keyword>
<proteinExistence type="predicted"/>
<comment type="caution">
    <text evidence="3">The sequence shown here is derived from an EMBL/GenBank/DDBJ whole genome shotgun (WGS) entry which is preliminary data.</text>
</comment>
<dbReference type="Proteomes" id="UP000005038">
    <property type="component" value="Unassembled WGS sequence"/>
</dbReference>
<evidence type="ECO:0000313" key="4">
    <source>
        <dbReference type="Proteomes" id="UP000005038"/>
    </source>
</evidence>
<accession>H5TQB2</accession>
<name>H5TQB2_GORO1</name>
<keyword evidence="4" id="KW-1185">Reference proteome</keyword>
<dbReference type="EMBL" id="BAFB01000176">
    <property type="protein sequence ID" value="GAB35670.1"/>
    <property type="molecule type" value="Genomic_DNA"/>
</dbReference>
<protein>
    <recommendedName>
        <fullName evidence="2">DUF4185 domain-containing protein</fullName>
    </recommendedName>
</protein>
<sequence>MPWSWRGRKASAGARRRLTSSLVGVAATALVLGTVTSPHASAQTYAAGAASMVARLTGPGSINDTPGRYNIYGTDLGTMWDNGRGEILAAFGDTQTFNGWSLLYGQLYYWQSNALLRSTDRDLADGMAFTGHAGPPRQAKRLLKPDLRKEITIIPTAGVAANGKQYMSVMSVRHWGQPGVWYTNWSGLVASDDNGNNWHALNAFRPNGGGNKKFQMAAFLKVGDTVYTYGTPDGRFGAVYLARVNARNIENLGAYDYFSYGNWVRNDPSAATPVMGAPTGEMSVAYNSYLGRFVSLGQSDNGVVMRTADNPAGPWTPGELVVPMNNPPTGYAPFIHPWSQGSTLYFTYSVSVGYQVYLMRLPLRRD</sequence>